<dbReference type="Gene3D" id="3.40.1580.10">
    <property type="entry name" value="SMI1/KNR4-like"/>
    <property type="match status" value="1"/>
</dbReference>
<protein>
    <submittedName>
        <fullName evidence="2">SMI1/KNR4 family protein</fullName>
    </submittedName>
</protein>
<name>A0ABT9AIL7_9BACT</name>
<organism evidence="2 3">
    <name type="scientific">Hymenobacter mellowenesis</name>
    <dbReference type="NCBI Taxonomy" id="3063995"/>
    <lineage>
        <taxon>Bacteria</taxon>
        <taxon>Pseudomonadati</taxon>
        <taxon>Bacteroidota</taxon>
        <taxon>Cytophagia</taxon>
        <taxon>Cytophagales</taxon>
        <taxon>Hymenobacteraceae</taxon>
        <taxon>Hymenobacter</taxon>
    </lineage>
</organism>
<dbReference type="Pfam" id="PF09346">
    <property type="entry name" value="SMI1_KNR4"/>
    <property type="match status" value="1"/>
</dbReference>
<dbReference type="SUPFAM" id="SSF160631">
    <property type="entry name" value="SMI1/KNR4-like"/>
    <property type="match status" value="1"/>
</dbReference>
<dbReference type="InterPro" id="IPR018958">
    <property type="entry name" value="Knr4/Smi1-like_dom"/>
</dbReference>
<evidence type="ECO:0000259" key="1">
    <source>
        <dbReference type="SMART" id="SM00860"/>
    </source>
</evidence>
<dbReference type="SMART" id="SM00860">
    <property type="entry name" value="SMI1_KNR4"/>
    <property type="match status" value="1"/>
</dbReference>
<dbReference type="EMBL" id="JAUQSX010000020">
    <property type="protein sequence ID" value="MDO7849703.1"/>
    <property type="molecule type" value="Genomic_DNA"/>
</dbReference>
<dbReference type="RefSeq" id="WP_305014369.1">
    <property type="nucleotide sequence ID" value="NZ_JAUQSX010000020.1"/>
</dbReference>
<proteinExistence type="predicted"/>
<evidence type="ECO:0000313" key="2">
    <source>
        <dbReference type="EMBL" id="MDO7849703.1"/>
    </source>
</evidence>
<gene>
    <name evidence="2" type="ORF">Q5H92_25295</name>
</gene>
<feature type="domain" description="Knr4/Smi1-like" evidence="1">
    <location>
        <begin position="34"/>
        <end position="144"/>
    </location>
</feature>
<dbReference type="Proteomes" id="UP001167796">
    <property type="component" value="Unassembled WGS sequence"/>
</dbReference>
<keyword evidence="3" id="KW-1185">Reference proteome</keyword>
<evidence type="ECO:0000313" key="3">
    <source>
        <dbReference type="Proteomes" id="UP001167796"/>
    </source>
</evidence>
<sequence length="189" mass="21658">MNTFFTPAILKIGEPDWIAKLQAYLESYGITCQGESLYNIQKAEEKLGIRLPGEMREYYEHFGATSDSDFMYSLKPVAEFEYLSATNWSFVPLHFQPSEINSMVVFAESPGNDPLCFDSKTNAIYLFSHDPIKKAKVFTDFSQYVVHELIETERLLGDQVTDAAIEGLKTKYLAGDNNDVDYEFRRMKL</sequence>
<comment type="caution">
    <text evidence="2">The sequence shown here is derived from an EMBL/GenBank/DDBJ whole genome shotgun (WGS) entry which is preliminary data.</text>
</comment>
<accession>A0ABT9AIL7</accession>
<reference evidence="2" key="1">
    <citation type="submission" date="2023-07" db="EMBL/GenBank/DDBJ databases">
        <authorList>
            <person name="Kim M.K."/>
        </authorList>
    </citation>
    <scope>NUCLEOTIDE SEQUENCE</scope>
    <source>
        <strain evidence="2">M29</strain>
    </source>
</reference>
<dbReference type="InterPro" id="IPR037883">
    <property type="entry name" value="Knr4/Smi1-like_sf"/>
</dbReference>